<dbReference type="GO" id="GO:0003676">
    <property type="term" value="F:nucleic acid binding"/>
    <property type="evidence" value="ECO:0007669"/>
    <property type="project" value="InterPro"/>
</dbReference>
<comment type="caution">
    <text evidence="3">The sequence shown here is derived from an EMBL/GenBank/DDBJ whole genome shotgun (WGS) entry which is preliminary data.</text>
</comment>
<dbReference type="InterPro" id="IPR038763">
    <property type="entry name" value="DHH_sf"/>
</dbReference>
<feature type="domain" description="DHHA1" evidence="2">
    <location>
        <begin position="219"/>
        <end position="313"/>
    </location>
</feature>
<protein>
    <submittedName>
        <fullName evidence="3">Bifunctional oligoribonuclease/PAP phosphatase NrnA</fullName>
    </submittedName>
</protein>
<dbReference type="AlphaFoldDB" id="A0A7V5U2V7"/>
<name>A0A7V5U2V7_9BACT</name>
<feature type="domain" description="DDH" evidence="1">
    <location>
        <begin position="17"/>
        <end position="156"/>
    </location>
</feature>
<dbReference type="InterPro" id="IPR003156">
    <property type="entry name" value="DHHA1_dom"/>
</dbReference>
<dbReference type="PANTHER" id="PTHR47618:SF1">
    <property type="entry name" value="BIFUNCTIONAL OLIGORIBONUCLEASE AND PAP PHOSPHATASE NRNA"/>
    <property type="match status" value="1"/>
</dbReference>
<dbReference type="SUPFAM" id="SSF64182">
    <property type="entry name" value="DHH phosphoesterases"/>
    <property type="match status" value="1"/>
</dbReference>
<proteinExistence type="predicted"/>
<evidence type="ECO:0000259" key="1">
    <source>
        <dbReference type="Pfam" id="PF01368"/>
    </source>
</evidence>
<dbReference type="Pfam" id="PF02272">
    <property type="entry name" value="DHHA1"/>
    <property type="match status" value="1"/>
</dbReference>
<evidence type="ECO:0000259" key="2">
    <source>
        <dbReference type="Pfam" id="PF02272"/>
    </source>
</evidence>
<dbReference type="Pfam" id="PF01368">
    <property type="entry name" value="DHH"/>
    <property type="match status" value="1"/>
</dbReference>
<sequence>MNEQERFVSTVLSHPRFFLTTHVSPDGDGVGSLLALTLALKSLNKEVWPYLSDELPPLYHFLPGRALLRHTLPPENDWVAVVLDCGEADRVGEEASSFLKQVPCVLVLDHHEVSGQLGDVRWVELTYATGALVARLIEALGVELTPDIALNLYVAIFSDTGGFRFQQTTAETFALAQRLCAAGVDPSYVAERLTEHWPFSRFCLLKTALARLKLEGGGKIAYSFLGHEDYQKCKASKADADDFATLFRAIDGVEVSVLLKEFRPGEVAVSLRSRGQVNVATFAARYGGGGHRWAAGFRTRTSPEDLALKLVKELEALVL</sequence>
<dbReference type="EMBL" id="DROK01000184">
    <property type="protein sequence ID" value="HHI97466.1"/>
    <property type="molecule type" value="Genomic_DNA"/>
</dbReference>
<dbReference type="Proteomes" id="UP000886101">
    <property type="component" value="Unassembled WGS sequence"/>
</dbReference>
<accession>A0A7V5U2V7</accession>
<gene>
    <name evidence="3" type="ORF">ENJ96_06405</name>
</gene>
<dbReference type="Gene3D" id="3.10.310.30">
    <property type="match status" value="1"/>
</dbReference>
<dbReference type="Gene3D" id="3.90.1640.10">
    <property type="entry name" value="inorganic pyrophosphatase (n-terminal core)"/>
    <property type="match status" value="1"/>
</dbReference>
<dbReference type="InterPro" id="IPR001667">
    <property type="entry name" value="DDH_dom"/>
</dbReference>
<dbReference type="InterPro" id="IPR051319">
    <property type="entry name" value="Oligoribo/pAp-PDE_c-di-AMP_PDE"/>
</dbReference>
<dbReference type="PANTHER" id="PTHR47618">
    <property type="entry name" value="BIFUNCTIONAL OLIGORIBONUCLEASE AND PAP PHOSPHATASE NRNA"/>
    <property type="match status" value="1"/>
</dbReference>
<reference evidence="3" key="1">
    <citation type="journal article" date="2020" name="mSystems">
        <title>Genome- and Community-Level Interaction Insights into Carbon Utilization and Element Cycling Functions of Hydrothermarchaeota in Hydrothermal Sediment.</title>
        <authorList>
            <person name="Zhou Z."/>
            <person name="Liu Y."/>
            <person name="Xu W."/>
            <person name="Pan J."/>
            <person name="Luo Z.H."/>
            <person name="Li M."/>
        </authorList>
    </citation>
    <scope>NUCLEOTIDE SEQUENCE [LARGE SCALE GENOMIC DNA]</scope>
    <source>
        <strain evidence="3">HyVt-533</strain>
    </source>
</reference>
<organism evidence="3">
    <name type="scientific">Thermodesulfatator atlanticus</name>
    <dbReference type="NCBI Taxonomy" id="501497"/>
    <lineage>
        <taxon>Bacteria</taxon>
        <taxon>Pseudomonadati</taxon>
        <taxon>Thermodesulfobacteriota</taxon>
        <taxon>Thermodesulfobacteria</taxon>
        <taxon>Thermodesulfobacteriales</taxon>
        <taxon>Thermodesulfatatoraceae</taxon>
        <taxon>Thermodesulfatator</taxon>
    </lineage>
</organism>
<evidence type="ECO:0000313" key="3">
    <source>
        <dbReference type="EMBL" id="HHI97466.1"/>
    </source>
</evidence>